<evidence type="ECO:0000256" key="1">
    <source>
        <dbReference type="ARBA" id="ARBA00023157"/>
    </source>
</evidence>
<sequence length="128" mass="14498">MASKLQNKLKDLVTSHDICESLGKCRPKAQSLSQKVPRKGSASITLHESPDNCEFCQSLIEYLTGEGLHEISVPIFTKFLQKICIDLQFLETICQHLNEHHVQNLIHLIISHYDTSELCEKADFCQSS</sequence>
<feature type="domain" description="Saposin B-type" evidence="2">
    <location>
        <begin position="49"/>
        <end position="128"/>
    </location>
</feature>
<dbReference type="InParanoid" id="A2D7S9"/>
<evidence type="ECO:0000259" key="2">
    <source>
        <dbReference type="PROSITE" id="PS50015"/>
    </source>
</evidence>
<dbReference type="RefSeq" id="XP_001584348.1">
    <property type="nucleotide sequence ID" value="XM_001584298.1"/>
</dbReference>
<protein>
    <recommendedName>
        <fullName evidence="2">Saposin B-type domain-containing protein</fullName>
    </recommendedName>
</protein>
<dbReference type="SMART" id="SM00741">
    <property type="entry name" value="SapB"/>
    <property type="match status" value="1"/>
</dbReference>
<dbReference type="VEuPathDB" id="TrichDB:TVAG_070250"/>
<accession>A2D7S9</accession>
<proteinExistence type="predicted"/>
<keyword evidence="1" id="KW-1015">Disulfide bond</keyword>
<dbReference type="KEGG" id="tva:5468938"/>
<dbReference type="VEuPathDB" id="TrichDB:TVAGG3_1044670"/>
<evidence type="ECO:0000313" key="4">
    <source>
        <dbReference type="Proteomes" id="UP000001542"/>
    </source>
</evidence>
<keyword evidence="4" id="KW-1185">Reference proteome</keyword>
<dbReference type="SUPFAM" id="SSF47862">
    <property type="entry name" value="Saposin"/>
    <property type="match status" value="1"/>
</dbReference>
<name>A2D7S9_TRIV3</name>
<dbReference type="InterPro" id="IPR008139">
    <property type="entry name" value="SaposinB_dom"/>
</dbReference>
<dbReference type="Gene3D" id="1.10.225.10">
    <property type="entry name" value="Saposin-like"/>
    <property type="match status" value="1"/>
</dbReference>
<dbReference type="PROSITE" id="PS50015">
    <property type="entry name" value="SAP_B"/>
    <property type="match status" value="1"/>
</dbReference>
<organism evidence="3 4">
    <name type="scientific">Trichomonas vaginalis (strain ATCC PRA-98 / G3)</name>
    <dbReference type="NCBI Taxonomy" id="412133"/>
    <lineage>
        <taxon>Eukaryota</taxon>
        <taxon>Metamonada</taxon>
        <taxon>Parabasalia</taxon>
        <taxon>Trichomonadida</taxon>
        <taxon>Trichomonadidae</taxon>
        <taxon>Trichomonas</taxon>
    </lineage>
</organism>
<dbReference type="EMBL" id="DS113178">
    <property type="protein sequence ID" value="EAY23362.1"/>
    <property type="molecule type" value="Genomic_DNA"/>
</dbReference>
<evidence type="ECO:0000313" key="3">
    <source>
        <dbReference type="EMBL" id="EAY23362.1"/>
    </source>
</evidence>
<dbReference type="InterPro" id="IPR011001">
    <property type="entry name" value="Saposin-like"/>
</dbReference>
<dbReference type="AlphaFoldDB" id="A2D7S9"/>
<dbReference type="SMR" id="A2D7S9"/>
<reference evidence="3" key="2">
    <citation type="journal article" date="2007" name="Science">
        <title>Draft genome sequence of the sexually transmitted pathogen Trichomonas vaginalis.</title>
        <authorList>
            <person name="Carlton J.M."/>
            <person name="Hirt R.P."/>
            <person name="Silva J.C."/>
            <person name="Delcher A.L."/>
            <person name="Schatz M."/>
            <person name="Zhao Q."/>
            <person name="Wortman J.R."/>
            <person name="Bidwell S.L."/>
            <person name="Alsmark U.C.M."/>
            <person name="Besteiro S."/>
            <person name="Sicheritz-Ponten T."/>
            <person name="Noel C.J."/>
            <person name="Dacks J.B."/>
            <person name="Foster P.G."/>
            <person name="Simillion C."/>
            <person name="Van de Peer Y."/>
            <person name="Miranda-Saavedra D."/>
            <person name="Barton G.J."/>
            <person name="Westrop G.D."/>
            <person name="Mueller S."/>
            <person name="Dessi D."/>
            <person name="Fiori P.L."/>
            <person name="Ren Q."/>
            <person name="Paulsen I."/>
            <person name="Zhang H."/>
            <person name="Bastida-Corcuera F.D."/>
            <person name="Simoes-Barbosa A."/>
            <person name="Brown M.T."/>
            <person name="Hayes R.D."/>
            <person name="Mukherjee M."/>
            <person name="Okumura C.Y."/>
            <person name="Schneider R."/>
            <person name="Smith A.J."/>
            <person name="Vanacova S."/>
            <person name="Villalvazo M."/>
            <person name="Haas B.J."/>
            <person name="Pertea M."/>
            <person name="Feldblyum T.V."/>
            <person name="Utterback T.R."/>
            <person name="Shu C.L."/>
            <person name="Osoegawa K."/>
            <person name="de Jong P.J."/>
            <person name="Hrdy I."/>
            <person name="Horvathova L."/>
            <person name="Zubacova Z."/>
            <person name="Dolezal P."/>
            <person name="Malik S.B."/>
            <person name="Logsdon J.M. Jr."/>
            <person name="Henze K."/>
            <person name="Gupta A."/>
            <person name="Wang C.C."/>
            <person name="Dunne R.L."/>
            <person name="Upcroft J.A."/>
            <person name="Upcroft P."/>
            <person name="White O."/>
            <person name="Salzberg S.L."/>
            <person name="Tang P."/>
            <person name="Chiu C.-H."/>
            <person name="Lee Y.-S."/>
            <person name="Embley T.M."/>
            <person name="Coombs G.H."/>
            <person name="Mottram J.C."/>
            <person name="Tachezy J."/>
            <person name="Fraser-Liggett C.M."/>
            <person name="Johnson P.J."/>
        </authorList>
    </citation>
    <scope>NUCLEOTIDE SEQUENCE [LARGE SCALE GENOMIC DNA]</scope>
    <source>
        <strain evidence="3">G3</strain>
    </source>
</reference>
<gene>
    <name evidence="3" type="ORF">TVAG_070250</name>
</gene>
<dbReference type="Proteomes" id="UP000001542">
    <property type="component" value="Unassembled WGS sequence"/>
</dbReference>
<reference evidence="3" key="1">
    <citation type="submission" date="2006-10" db="EMBL/GenBank/DDBJ databases">
        <authorList>
            <person name="Amadeo P."/>
            <person name="Zhao Q."/>
            <person name="Wortman J."/>
            <person name="Fraser-Liggett C."/>
            <person name="Carlton J."/>
        </authorList>
    </citation>
    <scope>NUCLEOTIDE SEQUENCE</scope>
    <source>
        <strain evidence="3">G3</strain>
    </source>
</reference>